<evidence type="ECO:0000259" key="4">
    <source>
        <dbReference type="PROSITE" id="PS50893"/>
    </source>
</evidence>
<dbReference type="GO" id="GO:0016887">
    <property type="term" value="F:ATP hydrolysis activity"/>
    <property type="evidence" value="ECO:0007669"/>
    <property type="project" value="InterPro"/>
</dbReference>
<proteinExistence type="predicted"/>
<dbReference type="PROSITE" id="PS00211">
    <property type="entry name" value="ABC_TRANSPORTER_1"/>
    <property type="match status" value="2"/>
</dbReference>
<keyword evidence="3" id="KW-0067">ATP-binding</keyword>
<feature type="domain" description="ABC transporter" evidence="4">
    <location>
        <begin position="2"/>
        <end position="254"/>
    </location>
</feature>
<dbReference type="InterPro" id="IPR027417">
    <property type="entry name" value="P-loop_NTPase"/>
</dbReference>
<name>A0A6J4H1J4_9ACTN</name>
<dbReference type="FunFam" id="3.40.50.300:FF:000011">
    <property type="entry name" value="Putative ABC transporter ATP-binding component"/>
    <property type="match status" value="1"/>
</dbReference>
<gene>
    <name evidence="5" type="ORF">AVDCRST_MAG20-116</name>
</gene>
<organism evidence="5">
    <name type="scientific">uncultured Acidimicrobiales bacterium</name>
    <dbReference type="NCBI Taxonomy" id="310071"/>
    <lineage>
        <taxon>Bacteria</taxon>
        <taxon>Bacillati</taxon>
        <taxon>Actinomycetota</taxon>
        <taxon>Acidimicrobiia</taxon>
        <taxon>Acidimicrobiales</taxon>
        <taxon>environmental samples</taxon>
    </lineage>
</organism>
<dbReference type="InterPro" id="IPR003593">
    <property type="entry name" value="AAA+_ATPase"/>
</dbReference>
<dbReference type="CDD" id="cd03221">
    <property type="entry name" value="ABCF_EF-3"/>
    <property type="match status" value="2"/>
</dbReference>
<dbReference type="Gene3D" id="3.40.50.300">
    <property type="entry name" value="P-loop containing nucleotide triphosphate hydrolases"/>
    <property type="match status" value="2"/>
</dbReference>
<dbReference type="InterPro" id="IPR032781">
    <property type="entry name" value="ABC_tran_Xtn"/>
</dbReference>
<accession>A0A6J4H1J4</accession>
<keyword evidence="2" id="KW-0547">Nucleotide-binding</keyword>
<protein>
    <submittedName>
        <fullName evidence="5">Bis-ABC ATPase SCO1840</fullName>
    </submittedName>
</protein>
<dbReference type="PANTHER" id="PTHR19211">
    <property type="entry name" value="ATP-BINDING TRANSPORT PROTEIN-RELATED"/>
    <property type="match status" value="1"/>
</dbReference>
<evidence type="ECO:0000256" key="2">
    <source>
        <dbReference type="ARBA" id="ARBA00022741"/>
    </source>
</evidence>
<dbReference type="InterPro" id="IPR003439">
    <property type="entry name" value="ABC_transporter-like_ATP-bd"/>
</dbReference>
<dbReference type="PROSITE" id="PS50893">
    <property type="entry name" value="ABC_TRANSPORTER_2"/>
    <property type="match status" value="2"/>
</dbReference>
<dbReference type="AlphaFoldDB" id="A0A6J4H1J4"/>
<keyword evidence="1" id="KW-0677">Repeat</keyword>
<dbReference type="Pfam" id="PF00005">
    <property type="entry name" value="ABC_tran"/>
    <property type="match status" value="2"/>
</dbReference>
<dbReference type="SUPFAM" id="SSF52540">
    <property type="entry name" value="P-loop containing nucleoside triphosphate hydrolases"/>
    <property type="match status" value="2"/>
</dbReference>
<evidence type="ECO:0000313" key="5">
    <source>
        <dbReference type="EMBL" id="CAA9212531.1"/>
    </source>
</evidence>
<feature type="domain" description="ABC transporter" evidence="4">
    <location>
        <begin position="324"/>
        <end position="528"/>
    </location>
</feature>
<dbReference type="Pfam" id="PF12848">
    <property type="entry name" value="ABC_tran_Xtn"/>
    <property type="match status" value="1"/>
</dbReference>
<reference evidence="5" key="1">
    <citation type="submission" date="2020-02" db="EMBL/GenBank/DDBJ databases">
        <authorList>
            <person name="Meier V. D."/>
        </authorList>
    </citation>
    <scope>NUCLEOTIDE SEQUENCE</scope>
    <source>
        <strain evidence="5">AVDCRST_MAG20</strain>
    </source>
</reference>
<dbReference type="GO" id="GO:0005524">
    <property type="term" value="F:ATP binding"/>
    <property type="evidence" value="ECO:0007669"/>
    <property type="project" value="UniProtKB-KW"/>
</dbReference>
<evidence type="ECO:0000256" key="3">
    <source>
        <dbReference type="ARBA" id="ARBA00022840"/>
    </source>
</evidence>
<dbReference type="PANTHER" id="PTHR19211:SF14">
    <property type="entry name" value="ATP-BINDING CASSETTE SUB-FAMILY F MEMBER 1"/>
    <property type="match status" value="1"/>
</dbReference>
<dbReference type="InterPro" id="IPR050611">
    <property type="entry name" value="ABCF"/>
</dbReference>
<dbReference type="SMART" id="SM00382">
    <property type="entry name" value="AAA"/>
    <property type="match status" value="2"/>
</dbReference>
<evidence type="ECO:0000256" key="1">
    <source>
        <dbReference type="ARBA" id="ARBA00022737"/>
    </source>
</evidence>
<dbReference type="InterPro" id="IPR017871">
    <property type="entry name" value="ABC_transporter-like_CS"/>
</dbReference>
<dbReference type="EMBL" id="CADCSY010000008">
    <property type="protein sequence ID" value="CAA9212531.1"/>
    <property type="molecule type" value="Genomic_DNA"/>
</dbReference>
<sequence length="529" mass="57052">MLQVRNLSVEVGGRLTLVEATFTVRAGDTVGLVGRNGAGKTSLLKVLAGQAPAHSGVVSHHGELAYLPQDPRTPESAAASTALSHVLSGRGLDELAVRMEKLRLTLEEDASERNIGRHARAVDAFEHAGGYAAESEIRSIAAGLGLGDDRLDQQLRVLSGGERRRVELARILFAGSDALLLDEPTNHLDTDAKVWLTGFLRSYKGALIVVSHDLDLLDDAINRILHLDEGAMVEYKGTYSQYRTARAADEERLKKTAAAQAAEVHRLSSLADSMRGQTAKRARTAKSLDKRVARLADAAVTGPKKERHLRVRLPKPPHAGKVVLEVDGLRKGYGGPPVFSDVAFDLGRGERLMVMGLNGAGKTSLLRILAGTTTQDEGDVRFGLQVSAGYYAQEHENIRPGVDLLTHVQEHADIPLVELRNLLGMFGLPGEMAFQDAGTLSGGEKTKLSLACLTAGKHNLLLLDEPTNNLDPPSRVAVADALSGWEGSMVIVSHDPDFVRDLEPQRVLMMPEGTLDYWSDDLLDLVAMA</sequence>